<evidence type="ECO:0000259" key="1">
    <source>
        <dbReference type="PROSITE" id="PS51406"/>
    </source>
</evidence>
<organism evidence="2 3">
    <name type="scientific">Holothuria leucospilota</name>
    <name type="common">Black long sea cucumber</name>
    <name type="synonym">Mertensiothuria leucospilota</name>
    <dbReference type="NCBI Taxonomy" id="206669"/>
    <lineage>
        <taxon>Eukaryota</taxon>
        <taxon>Metazoa</taxon>
        <taxon>Echinodermata</taxon>
        <taxon>Eleutherozoa</taxon>
        <taxon>Echinozoa</taxon>
        <taxon>Holothuroidea</taxon>
        <taxon>Aspidochirotacea</taxon>
        <taxon>Aspidochirotida</taxon>
        <taxon>Holothuriidae</taxon>
        <taxon>Holothuria</taxon>
    </lineage>
</organism>
<evidence type="ECO:0000313" key="2">
    <source>
        <dbReference type="EMBL" id="KAJ8047593.1"/>
    </source>
</evidence>
<proteinExistence type="predicted"/>
<dbReference type="SMART" id="SM00186">
    <property type="entry name" value="FBG"/>
    <property type="match status" value="1"/>
</dbReference>
<dbReference type="Pfam" id="PF00147">
    <property type="entry name" value="Fibrinogen_C"/>
    <property type="match status" value="1"/>
</dbReference>
<feature type="domain" description="Fibrinogen C-terminal" evidence="1">
    <location>
        <begin position="19"/>
        <end position="239"/>
    </location>
</feature>
<evidence type="ECO:0000313" key="3">
    <source>
        <dbReference type="Proteomes" id="UP001152320"/>
    </source>
</evidence>
<protein>
    <submittedName>
        <fullName evidence="2">Fibrinogen-like protein A</fullName>
    </submittedName>
</protein>
<sequence>MILVVYISGQFGEEFCSPIQQSGYPRDCSIIQSTCAGENLVNGEYTIQPDNFPYPFPVYCDFQTDGGNWTVFQRRLDGSVNFHRNWRDYKNGFGFLRTEFWLGNEKLAYMTAQADYELRIDLKNRNYDPYYAVYSNFRIGEERMHYKLILGIHFIGNASNPLTTHNKYFFTTYDADHDIHDTVNCANKEGGGWWFIRCDVCNLNGDYDDVLDTGGIDWDGLQGGRLQLKGSEMKIRPTLLN</sequence>
<dbReference type="InterPro" id="IPR050373">
    <property type="entry name" value="Fibrinogen_C-term_domain"/>
</dbReference>
<dbReference type="NCBIfam" id="NF040941">
    <property type="entry name" value="GGGWT_bact"/>
    <property type="match status" value="1"/>
</dbReference>
<reference evidence="2" key="1">
    <citation type="submission" date="2021-10" db="EMBL/GenBank/DDBJ databases">
        <title>Tropical sea cucumber genome reveals ecological adaptation and Cuvierian tubules defense mechanism.</title>
        <authorList>
            <person name="Chen T."/>
        </authorList>
    </citation>
    <scope>NUCLEOTIDE SEQUENCE</scope>
    <source>
        <strain evidence="2">Nanhai2018</strain>
        <tissue evidence="2">Muscle</tissue>
    </source>
</reference>
<comment type="caution">
    <text evidence="2">The sequence shown here is derived from an EMBL/GenBank/DDBJ whole genome shotgun (WGS) entry which is preliminary data.</text>
</comment>
<dbReference type="GO" id="GO:0005615">
    <property type="term" value="C:extracellular space"/>
    <property type="evidence" value="ECO:0007669"/>
    <property type="project" value="TreeGrafter"/>
</dbReference>
<dbReference type="SUPFAM" id="SSF56496">
    <property type="entry name" value="Fibrinogen C-terminal domain-like"/>
    <property type="match status" value="1"/>
</dbReference>
<dbReference type="OrthoDB" id="7735550at2759"/>
<name>A0A9Q1HJS0_HOLLE</name>
<dbReference type="InterPro" id="IPR036056">
    <property type="entry name" value="Fibrinogen-like_C"/>
</dbReference>
<dbReference type="AlphaFoldDB" id="A0A9Q1HJS0"/>
<dbReference type="Gene3D" id="3.90.215.10">
    <property type="entry name" value="Gamma Fibrinogen, chain A, domain 1"/>
    <property type="match status" value="1"/>
</dbReference>
<dbReference type="CDD" id="cd00087">
    <property type="entry name" value="FReD"/>
    <property type="match status" value="1"/>
</dbReference>
<dbReference type="Proteomes" id="UP001152320">
    <property type="component" value="Chromosome 2"/>
</dbReference>
<dbReference type="InterPro" id="IPR014716">
    <property type="entry name" value="Fibrinogen_a/b/g_C_1"/>
</dbReference>
<accession>A0A9Q1HJS0</accession>
<dbReference type="PROSITE" id="PS51406">
    <property type="entry name" value="FIBRINOGEN_C_2"/>
    <property type="match status" value="1"/>
</dbReference>
<dbReference type="InterPro" id="IPR002181">
    <property type="entry name" value="Fibrinogen_a/b/g_C_dom"/>
</dbReference>
<dbReference type="EMBL" id="JAIZAY010000002">
    <property type="protein sequence ID" value="KAJ8047593.1"/>
    <property type="molecule type" value="Genomic_DNA"/>
</dbReference>
<gene>
    <name evidence="2" type="ORF">HOLleu_06633</name>
</gene>
<dbReference type="PANTHER" id="PTHR19143">
    <property type="entry name" value="FIBRINOGEN/TENASCIN/ANGIOPOEITIN"/>
    <property type="match status" value="1"/>
</dbReference>
<keyword evidence="3" id="KW-1185">Reference proteome</keyword>